<evidence type="ECO:0000313" key="1">
    <source>
        <dbReference type="EMBL" id="RJY34042.1"/>
    </source>
</evidence>
<dbReference type="InterPro" id="IPR009305">
    <property type="entry name" value="Mpo1-like"/>
</dbReference>
<dbReference type="PANTHER" id="PTHR28026:SF9">
    <property type="entry name" value="2-HYDROXY-PALMITIC ACID DIOXYGENASE MPO1"/>
    <property type="match status" value="1"/>
</dbReference>
<reference evidence="1 2" key="1">
    <citation type="submission" date="2018-08" db="EMBL/GenBank/DDBJ databases">
        <title>Genome Sequences of Legionella pneumophila subsp. pneumophila Isolates, Recovered from a Drinking Water System in a Large Builging.</title>
        <authorList>
            <person name="Gomez-Alvarez V."/>
            <person name="Boczek L."/>
            <person name="King D."/>
            <person name="Pemberton A."/>
            <person name="Pfaller S."/>
            <person name="Rodgers M."/>
            <person name="Santodomingo J."/>
            <person name="Revetta R."/>
        </authorList>
    </citation>
    <scope>NUCLEOTIDE SEQUENCE [LARGE SCALE GENOMIC DNA]</scope>
    <source>
        <strain evidence="1 2">L01C.1</strain>
    </source>
</reference>
<name>A0A3A6U262_LEGPN</name>
<gene>
    <name evidence="1" type="ORF">D1H98_04410</name>
</gene>
<evidence type="ECO:0000313" key="2">
    <source>
        <dbReference type="Proteomes" id="UP000277145"/>
    </source>
</evidence>
<dbReference type="OMA" id="IQFIGHY"/>
<dbReference type="GO" id="GO:0046521">
    <property type="term" value="P:sphingoid catabolic process"/>
    <property type="evidence" value="ECO:0007669"/>
    <property type="project" value="TreeGrafter"/>
</dbReference>
<dbReference type="Proteomes" id="UP000277145">
    <property type="component" value="Unassembled WGS sequence"/>
</dbReference>
<dbReference type="RefSeq" id="WP_011212668.1">
    <property type="nucleotide sequence ID" value="NZ_CBCRUH010000007.1"/>
</dbReference>
<dbReference type="GO" id="GO:0016020">
    <property type="term" value="C:membrane"/>
    <property type="evidence" value="ECO:0007669"/>
    <property type="project" value="GOC"/>
</dbReference>
<comment type="caution">
    <text evidence="1">The sequence shown here is derived from an EMBL/GenBank/DDBJ whole genome shotgun (WGS) entry which is preliminary data.</text>
</comment>
<organism evidence="1 2">
    <name type="scientific">Legionella pneumophila subsp. pneumophila</name>
    <dbReference type="NCBI Taxonomy" id="91891"/>
    <lineage>
        <taxon>Bacteria</taxon>
        <taxon>Pseudomonadati</taxon>
        <taxon>Pseudomonadota</taxon>
        <taxon>Gammaproteobacteria</taxon>
        <taxon>Legionellales</taxon>
        <taxon>Legionellaceae</taxon>
        <taxon>Legionella</taxon>
    </lineage>
</organism>
<sequence>MKSFIEQAQFYATYHQNQATRYTHMAGVPLIMLSIMIFLGFVKIVIPGVYATDLACLATLAALIYYFLLNWQLALALTPILIFLLWLASWFNYDGPTKFGLWVFIITFVVGWGLQFYGHFIEGKKPAFMVNFTQALIAPLYLTAELFFMAGLMNSLREQIYGNEEVNTEEISKSKTKTKSKS</sequence>
<dbReference type="EMBL" id="QWDR01000001">
    <property type="protein sequence ID" value="RJY34042.1"/>
    <property type="molecule type" value="Genomic_DNA"/>
</dbReference>
<proteinExistence type="predicted"/>
<dbReference type="AlphaFoldDB" id="A0A3A6U262"/>
<dbReference type="PANTHER" id="PTHR28026">
    <property type="entry name" value="DUF962 DOMAIN PROTEIN (AFU_ORTHOLOGUE AFUA_8G05310)"/>
    <property type="match status" value="1"/>
</dbReference>
<accession>A0A3A6U262</accession>
<dbReference type="Pfam" id="PF06127">
    <property type="entry name" value="Mpo1-like"/>
    <property type="match status" value="1"/>
</dbReference>
<protein>
    <submittedName>
        <fullName evidence="1">DUF962 domain-containing protein</fullName>
    </submittedName>
</protein>